<proteinExistence type="predicted"/>
<dbReference type="Proteomes" id="UP000224401">
    <property type="component" value="Segment"/>
</dbReference>
<reference evidence="1 2" key="1">
    <citation type="submission" date="2017-02" db="EMBL/GenBank/DDBJ databases">
        <title>A novel roseosiphophage isolated from the oligotrophic South China Sea.</title>
        <authorList>
            <person name="Yang Y."/>
            <person name="Cai L."/>
            <person name="Zhang R."/>
        </authorList>
    </citation>
    <scope>NUCLEOTIDE SEQUENCE [LARGE SCALE GENOMIC DNA]</scope>
</reference>
<keyword evidence="2" id="KW-1185">Reference proteome</keyword>
<evidence type="ECO:0000313" key="1">
    <source>
        <dbReference type="EMBL" id="ARB06115.1"/>
    </source>
</evidence>
<name>A0A1V0DY90_9CAUD</name>
<organism evidence="1 2">
    <name type="scientific">Dinoroseobacter phage vB_DshS-R5C</name>
    <dbReference type="NCBI Taxonomy" id="1965368"/>
    <lineage>
        <taxon>Viruses</taxon>
        <taxon>Duplodnaviria</taxon>
        <taxon>Heunggongvirae</taxon>
        <taxon>Uroviricota</taxon>
        <taxon>Caudoviricetes</taxon>
        <taxon>Nanhaivirus</taxon>
        <taxon>Nanhaivirus D5C</taxon>
    </lineage>
</organism>
<evidence type="ECO:0000313" key="2">
    <source>
        <dbReference type="Proteomes" id="UP000224401"/>
    </source>
</evidence>
<protein>
    <submittedName>
        <fullName evidence="1">Putative pre-tape measure chaperone protein</fullName>
    </submittedName>
</protein>
<dbReference type="EMBL" id="KY606587">
    <property type="protein sequence ID" value="ARB06115.1"/>
    <property type="molecule type" value="Genomic_DNA"/>
</dbReference>
<dbReference type="OrthoDB" id="16172at10239"/>
<accession>A0A1V0DY90</accession>
<sequence length="133" mass="15177">MADLKFDINDFRLDYDAVQNGVWVEFGGGASFKIAPFDNPSFEDAFRKANKPYNDLGRKPNDDEQEEIMCRTMSQFIVLGWKGVFDGDAELPYSQEAAYRLLTELPRIRAKIITEAQKLENFKAKAREATEGN</sequence>
<gene>
    <name evidence="1" type="ORF">vBDshSR5C_61</name>
</gene>